<organism evidence="2 3">
    <name type="scientific">Rhizobium redzepovicii</name>
    <dbReference type="NCBI Taxonomy" id="2867518"/>
    <lineage>
        <taxon>Bacteria</taxon>
        <taxon>Pseudomonadati</taxon>
        <taxon>Pseudomonadota</taxon>
        <taxon>Alphaproteobacteria</taxon>
        <taxon>Hyphomicrobiales</taxon>
        <taxon>Rhizobiaceae</taxon>
        <taxon>Rhizobium/Agrobacterium group</taxon>
        <taxon>Rhizobium</taxon>
    </lineage>
</organism>
<evidence type="ECO:0000256" key="1">
    <source>
        <dbReference type="SAM" id="MobiDB-lite"/>
    </source>
</evidence>
<feature type="compositionally biased region" description="Polar residues" evidence="1">
    <location>
        <begin position="44"/>
        <end position="53"/>
    </location>
</feature>
<proteinExistence type="predicted"/>
<feature type="region of interest" description="Disordered" evidence="1">
    <location>
        <begin position="42"/>
        <end position="72"/>
    </location>
</feature>
<dbReference type="AlphaFoldDB" id="A0AAW8NZ52"/>
<reference evidence="3" key="1">
    <citation type="submission" date="2023-07" db="EMBL/GenBank/DDBJ databases">
        <title>Genomic characterization of faba bean (Vicia faba) microsymbionts in Mexican soils.</title>
        <authorList>
            <person name="Rivera Orduna F.N."/>
            <person name="Guevara-Luna J."/>
            <person name="Yan J."/>
            <person name="Arroyo-Herrera I."/>
            <person name="Li Y."/>
            <person name="Vasquez-Murrieta M.S."/>
            <person name="Wang E.T."/>
        </authorList>
    </citation>
    <scope>NUCLEOTIDE SEQUENCE [LARGE SCALE GENOMIC DNA]</scope>
    <source>
        <strain evidence="3">CH6</strain>
    </source>
</reference>
<name>A0AAW8NZ52_9HYPH</name>
<accession>A0AAW8NZ52</accession>
<sequence>MAIFVAIAQRQETWLKLDQFIQHILPVYVDRTCHVFYAAKRGRNSASPSSAKTQPAPRAFDAPRPASPVIII</sequence>
<feature type="compositionally biased region" description="Low complexity" evidence="1">
    <location>
        <begin position="55"/>
        <end position="72"/>
    </location>
</feature>
<keyword evidence="3" id="KW-1185">Reference proteome</keyword>
<evidence type="ECO:0000313" key="2">
    <source>
        <dbReference type="EMBL" id="MDR9759306.1"/>
    </source>
</evidence>
<gene>
    <name evidence="2" type="ORF">RJJ37_06605</name>
</gene>
<dbReference type="EMBL" id="JAVLSH010000002">
    <property type="protein sequence ID" value="MDR9759306.1"/>
    <property type="molecule type" value="Genomic_DNA"/>
</dbReference>
<dbReference type="Proteomes" id="UP001269402">
    <property type="component" value="Unassembled WGS sequence"/>
</dbReference>
<dbReference type="RefSeq" id="WP_310807101.1">
    <property type="nucleotide sequence ID" value="NZ_JAVLSH010000002.1"/>
</dbReference>
<protein>
    <recommendedName>
        <fullName evidence="4">Transposase</fullName>
    </recommendedName>
</protein>
<comment type="caution">
    <text evidence="2">The sequence shown here is derived from an EMBL/GenBank/DDBJ whole genome shotgun (WGS) entry which is preliminary data.</text>
</comment>
<evidence type="ECO:0000313" key="3">
    <source>
        <dbReference type="Proteomes" id="UP001269402"/>
    </source>
</evidence>
<evidence type="ECO:0008006" key="4">
    <source>
        <dbReference type="Google" id="ProtNLM"/>
    </source>
</evidence>